<evidence type="ECO:0000313" key="4">
    <source>
        <dbReference type="EMBL" id="GIH03982.1"/>
    </source>
</evidence>
<dbReference type="InterPro" id="IPR036390">
    <property type="entry name" value="WH_DNA-bd_sf"/>
</dbReference>
<reference evidence="4" key="1">
    <citation type="submission" date="2021-01" db="EMBL/GenBank/DDBJ databases">
        <title>Whole genome shotgun sequence of Rhizocola hellebori NBRC 109834.</title>
        <authorList>
            <person name="Komaki H."/>
            <person name="Tamura T."/>
        </authorList>
    </citation>
    <scope>NUCLEOTIDE SEQUENCE</scope>
    <source>
        <strain evidence="4">NBRC 109834</strain>
    </source>
</reference>
<dbReference type="GO" id="GO:0003700">
    <property type="term" value="F:DNA-binding transcription factor activity"/>
    <property type="evidence" value="ECO:0007669"/>
    <property type="project" value="InterPro"/>
</dbReference>
<sequence>MTRPTARVLALLELLQVGGQSTVGELAKRLGVDERTVRRYAEHLADLDIPVQARRGRYGGYQLARGYKLPPLMLTDDEAVAVVLGLTVGRRSGLLANEVAAADSALAKLQRVLPSALAKRLASLLSTVEFTTPSRAGVPPGVPVLLELAEAAQHRRTVTIDYTAWDGRVSQRALDTYGLVFHSGRWYVTGHDHSRGEVRTFRLDRIAQTWPADGTYEVPPGFDSAAQVLAGIGSAGWKHEVVVQLHTTLAEARRRLPLTVGALTPVSGGVRLTARADRLDGMAQLLAGLGWAFTIEKPDALRIEVAALADRLRAAASPTAQML</sequence>
<accession>A0A8J3Q647</accession>
<dbReference type="PIRSF" id="PIRSF016838">
    <property type="entry name" value="PafC"/>
    <property type="match status" value="1"/>
</dbReference>
<dbReference type="EMBL" id="BONY01000010">
    <property type="protein sequence ID" value="GIH03982.1"/>
    <property type="molecule type" value="Genomic_DNA"/>
</dbReference>
<feature type="domain" description="HTH deoR-type" evidence="3">
    <location>
        <begin position="4"/>
        <end position="63"/>
    </location>
</feature>
<dbReference type="InterPro" id="IPR036388">
    <property type="entry name" value="WH-like_DNA-bd_sf"/>
</dbReference>
<evidence type="ECO:0000256" key="2">
    <source>
        <dbReference type="ARBA" id="ARBA00023163"/>
    </source>
</evidence>
<dbReference type="InterPro" id="IPR026881">
    <property type="entry name" value="WYL_dom"/>
</dbReference>
<dbReference type="Proteomes" id="UP000612899">
    <property type="component" value="Unassembled WGS sequence"/>
</dbReference>
<dbReference type="InterPro" id="IPR001034">
    <property type="entry name" value="DeoR_HTH"/>
</dbReference>
<keyword evidence="2" id="KW-0804">Transcription</keyword>
<dbReference type="Pfam" id="PF13280">
    <property type="entry name" value="WYL"/>
    <property type="match status" value="1"/>
</dbReference>
<dbReference type="SUPFAM" id="SSF46785">
    <property type="entry name" value="Winged helix' DNA-binding domain"/>
    <property type="match status" value="1"/>
</dbReference>
<evidence type="ECO:0000256" key="1">
    <source>
        <dbReference type="ARBA" id="ARBA00023015"/>
    </source>
</evidence>
<keyword evidence="1" id="KW-0805">Transcription regulation</keyword>
<dbReference type="PANTHER" id="PTHR34580">
    <property type="match status" value="1"/>
</dbReference>
<dbReference type="InterPro" id="IPR057727">
    <property type="entry name" value="WCX_dom"/>
</dbReference>
<dbReference type="Gene3D" id="1.10.10.10">
    <property type="entry name" value="Winged helix-like DNA-binding domain superfamily/Winged helix DNA-binding domain"/>
    <property type="match status" value="1"/>
</dbReference>
<name>A0A8J3Q647_9ACTN</name>
<dbReference type="PANTHER" id="PTHR34580:SF3">
    <property type="entry name" value="PROTEIN PAFB"/>
    <property type="match status" value="1"/>
</dbReference>
<keyword evidence="5" id="KW-1185">Reference proteome</keyword>
<dbReference type="Pfam" id="PF08279">
    <property type="entry name" value="HTH_11"/>
    <property type="match status" value="1"/>
</dbReference>
<comment type="caution">
    <text evidence="4">The sequence shown here is derived from an EMBL/GenBank/DDBJ whole genome shotgun (WGS) entry which is preliminary data.</text>
</comment>
<dbReference type="InterPro" id="IPR028349">
    <property type="entry name" value="PafC-like"/>
</dbReference>
<dbReference type="PROSITE" id="PS51000">
    <property type="entry name" value="HTH_DEOR_2"/>
    <property type="match status" value="1"/>
</dbReference>
<protein>
    <submittedName>
        <fullName evidence="4">Transcriptional regulator</fullName>
    </submittedName>
</protein>
<dbReference type="AlphaFoldDB" id="A0A8J3Q647"/>
<evidence type="ECO:0000313" key="5">
    <source>
        <dbReference type="Proteomes" id="UP000612899"/>
    </source>
</evidence>
<organism evidence="4 5">
    <name type="scientific">Rhizocola hellebori</name>
    <dbReference type="NCBI Taxonomy" id="1392758"/>
    <lineage>
        <taxon>Bacteria</taxon>
        <taxon>Bacillati</taxon>
        <taxon>Actinomycetota</taxon>
        <taxon>Actinomycetes</taxon>
        <taxon>Micromonosporales</taxon>
        <taxon>Micromonosporaceae</taxon>
        <taxon>Rhizocola</taxon>
    </lineage>
</organism>
<dbReference type="RefSeq" id="WP_203907880.1">
    <property type="nucleotide sequence ID" value="NZ_BONY01000010.1"/>
</dbReference>
<proteinExistence type="predicted"/>
<evidence type="ECO:0000259" key="3">
    <source>
        <dbReference type="PROSITE" id="PS51000"/>
    </source>
</evidence>
<dbReference type="InterPro" id="IPR013196">
    <property type="entry name" value="HTH_11"/>
</dbReference>
<dbReference type="Pfam" id="PF25583">
    <property type="entry name" value="WCX"/>
    <property type="match status" value="1"/>
</dbReference>
<dbReference type="PROSITE" id="PS52050">
    <property type="entry name" value="WYL"/>
    <property type="match status" value="1"/>
</dbReference>
<gene>
    <name evidence="4" type="ORF">Rhe02_20490</name>
</gene>
<dbReference type="InterPro" id="IPR051534">
    <property type="entry name" value="CBASS_pafABC_assoc_protein"/>
</dbReference>